<dbReference type="STRING" id="1120980.GCA_000745955_01475"/>
<evidence type="ECO:0000256" key="3">
    <source>
        <dbReference type="ARBA" id="ARBA00022679"/>
    </source>
</evidence>
<dbReference type="Pfam" id="PF13362">
    <property type="entry name" value="Toprim_3"/>
    <property type="match status" value="1"/>
</dbReference>
<evidence type="ECO:0000256" key="2">
    <source>
        <dbReference type="ARBA" id="ARBA00022515"/>
    </source>
</evidence>
<dbReference type="SMART" id="SM00778">
    <property type="entry name" value="Prim_Zn_Ribbon"/>
    <property type="match status" value="1"/>
</dbReference>
<keyword evidence="5" id="KW-0235">DNA replication</keyword>
<dbReference type="InterPro" id="IPR034154">
    <property type="entry name" value="TOPRIM_DnaG/twinkle"/>
</dbReference>
<dbReference type="EMBL" id="UFSO01000002">
    <property type="protein sequence ID" value="SSY70034.1"/>
    <property type="molecule type" value="Genomic_DNA"/>
</dbReference>
<keyword evidence="3" id="KW-0808">Transferase</keyword>
<dbReference type="GO" id="GO:0003677">
    <property type="term" value="F:DNA binding"/>
    <property type="evidence" value="ECO:0007669"/>
    <property type="project" value="InterPro"/>
</dbReference>
<dbReference type="CDD" id="cd01029">
    <property type="entry name" value="TOPRIM_primases"/>
    <property type="match status" value="1"/>
</dbReference>
<evidence type="ECO:0000256" key="5">
    <source>
        <dbReference type="ARBA" id="ARBA00022705"/>
    </source>
</evidence>
<organism evidence="8 9">
    <name type="scientific">Alysiella crassa</name>
    <dbReference type="NCBI Taxonomy" id="153491"/>
    <lineage>
        <taxon>Bacteria</taxon>
        <taxon>Pseudomonadati</taxon>
        <taxon>Pseudomonadota</taxon>
        <taxon>Betaproteobacteria</taxon>
        <taxon>Neisseriales</taxon>
        <taxon>Neisseriaceae</taxon>
        <taxon>Alysiella</taxon>
    </lineage>
</organism>
<dbReference type="AlphaFoldDB" id="A0A376BLE6"/>
<dbReference type="Gene3D" id="3.90.580.10">
    <property type="entry name" value="Zinc finger, CHC2-type domain"/>
    <property type="match status" value="1"/>
</dbReference>
<dbReference type="InterPro" id="IPR006171">
    <property type="entry name" value="TOPRIM_dom"/>
</dbReference>
<dbReference type="GO" id="GO:0004386">
    <property type="term" value="F:helicase activity"/>
    <property type="evidence" value="ECO:0007669"/>
    <property type="project" value="InterPro"/>
</dbReference>
<gene>
    <name evidence="8" type="ORF">NCTC10283_00097</name>
</gene>
<dbReference type="InterPro" id="IPR055570">
    <property type="entry name" value="DUF7146"/>
</dbReference>
<dbReference type="GO" id="GO:0008270">
    <property type="term" value="F:zinc ion binding"/>
    <property type="evidence" value="ECO:0007669"/>
    <property type="project" value="InterPro"/>
</dbReference>
<sequence>MKSHRYTLADVKQAANGNWHAILTALGVSETLLNKNKHQPCPACGGKDRFRFTDNGGRGWWICNTCTPKGGSGFDLLMLVFGCSFDEALQRVAGVLGMNGNHQAPAFRLPENKTPPIDEKKAEIDERNQLKLLSIWDNALNWQHDDIVPNYLRGRGIPEAENLPFHDDGLRCSRLLPYWHNGRCLGRFPAMVGAFRAVDGELVGLHFTYLMKKQGIVSKAILKDPQTGALLDVKKHRAMYSGALMGAAIPLFRLPEHELNGVLVVCEGIETAAAIHCVNGLNVWACGAANRVAGFRLPDMVRRLVIIADNDPNGAGLQAAQALQRRYQVPLQGNIKIWQPESDNDVLDLLARETKGKDYHG</sequence>
<dbReference type="GO" id="GO:0000428">
    <property type="term" value="C:DNA-directed RNA polymerase complex"/>
    <property type="evidence" value="ECO:0007669"/>
    <property type="project" value="UniProtKB-KW"/>
</dbReference>
<reference evidence="8 9" key="1">
    <citation type="submission" date="2018-06" db="EMBL/GenBank/DDBJ databases">
        <authorList>
            <consortium name="Pathogen Informatics"/>
            <person name="Doyle S."/>
        </authorList>
    </citation>
    <scope>NUCLEOTIDE SEQUENCE [LARGE SCALE GENOMIC DNA]</scope>
    <source>
        <strain evidence="8 9">NCTC10283</strain>
    </source>
</reference>
<keyword evidence="2" id="KW-0639">Primosome</keyword>
<keyword evidence="1" id="KW-0240">DNA-directed RNA polymerase</keyword>
<dbReference type="InterPro" id="IPR013237">
    <property type="entry name" value="Phage_T7_Gp4_N"/>
</dbReference>
<evidence type="ECO:0000256" key="4">
    <source>
        <dbReference type="ARBA" id="ARBA00022695"/>
    </source>
</evidence>
<evidence type="ECO:0000313" key="9">
    <source>
        <dbReference type="Proteomes" id="UP000254209"/>
    </source>
</evidence>
<dbReference type="InterPro" id="IPR036977">
    <property type="entry name" value="DNA_primase_Znf_CHC2"/>
</dbReference>
<feature type="domain" description="DNA primase/helicase Gp4 N-terminal Bacteriophage T7-like" evidence="7">
    <location>
        <begin position="36"/>
        <end position="74"/>
    </location>
</feature>
<keyword evidence="4" id="KW-0548">Nucleotidyltransferase</keyword>
<dbReference type="Proteomes" id="UP000254209">
    <property type="component" value="Unassembled WGS sequence"/>
</dbReference>
<keyword evidence="6" id="KW-0804">Transcription</keyword>
<evidence type="ECO:0000256" key="1">
    <source>
        <dbReference type="ARBA" id="ARBA00022478"/>
    </source>
</evidence>
<protein>
    <submittedName>
        <fullName evidence="8">Uncharacterized protein conserved in bacteria</fullName>
    </submittedName>
</protein>
<dbReference type="GO" id="GO:0006269">
    <property type="term" value="P:DNA replication, synthesis of primer"/>
    <property type="evidence" value="ECO:0007669"/>
    <property type="project" value="UniProtKB-KW"/>
</dbReference>
<dbReference type="Pfam" id="PF23639">
    <property type="entry name" value="DUF7146"/>
    <property type="match status" value="1"/>
</dbReference>
<evidence type="ECO:0000256" key="6">
    <source>
        <dbReference type="ARBA" id="ARBA00023163"/>
    </source>
</evidence>
<evidence type="ECO:0000259" key="7">
    <source>
        <dbReference type="SMART" id="SM00778"/>
    </source>
</evidence>
<keyword evidence="9" id="KW-1185">Reference proteome</keyword>
<dbReference type="GO" id="GO:1990077">
    <property type="term" value="C:primosome complex"/>
    <property type="evidence" value="ECO:0007669"/>
    <property type="project" value="UniProtKB-KW"/>
</dbReference>
<accession>A0A376BLE6</accession>
<proteinExistence type="predicted"/>
<dbReference type="Pfam" id="PF08273">
    <property type="entry name" value="Zn_Ribbon_Prim"/>
    <property type="match status" value="1"/>
</dbReference>
<evidence type="ECO:0000313" key="8">
    <source>
        <dbReference type="EMBL" id="SSY70034.1"/>
    </source>
</evidence>
<name>A0A376BLE6_9NEIS</name>
<dbReference type="SUPFAM" id="SSF57783">
    <property type="entry name" value="Zinc beta-ribbon"/>
    <property type="match status" value="1"/>
</dbReference>
<dbReference type="GO" id="GO:0016779">
    <property type="term" value="F:nucleotidyltransferase activity"/>
    <property type="evidence" value="ECO:0007669"/>
    <property type="project" value="UniProtKB-KW"/>
</dbReference>